<sequence>MRCKKLDEELLMNTQSLVALALSLACLAGCESKYEVNEKNCEPKNFMKLPDDQKREAFIKACMERITP</sequence>
<dbReference type="InterPro" id="IPR027584">
    <property type="entry name" value="TrbK_RP4"/>
</dbReference>
<protein>
    <submittedName>
        <fullName evidence="1">Entry exclusion lipoprotein TrbK</fullName>
    </submittedName>
</protein>
<gene>
    <name evidence="1" type="ORF">SAMN04490191_4220</name>
</gene>
<name>A0A0J6KH98_9PSED</name>
<dbReference type="PROSITE" id="PS51257">
    <property type="entry name" value="PROKAR_LIPOPROTEIN"/>
    <property type="match status" value="1"/>
</dbReference>
<evidence type="ECO:0000313" key="2">
    <source>
        <dbReference type="Proteomes" id="UP000182814"/>
    </source>
</evidence>
<keyword evidence="2" id="KW-1185">Reference proteome</keyword>
<evidence type="ECO:0000313" key="1">
    <source>
        <dbReference type="EMBL" id="SDT38756.1"/>
    </source>
</evidence>
<reference evidence="2" key="1">
    <citation type="submission" date="2016-10" db="EMBL/GenBank/DDBJ databases">
        <authorList>
            <person name="Varghese N."/>
            <person name="Submissions S."/>
        </authorList>
    </citation>
    <scope>NUCLEOTIDE SEQUENCE [LARGE SCALE GENOMIC DNA]</scope>
    <source>
        <strain evidence="2">BS3782</strain>
    </source>
</reference>
<dbReference type="EMBL" id="LT629746">
    <property type="protein sequence ID" value="SDT38756.1"/>
    <property type="molecule type" value="Genomic_DNA"/>
</dbReference>
<dbReference type="Proteomes" id="UP000182814">
    <property type="component" value="Chromosome I"/>
</dbReference>
<accession>A0A0J6KH98</accession>
<dbReference type="PATRIC" id="fig|163011.3.peg.1705"/>
<proteinExistence type="predicted"/>
<organism evidence="1 2">
    <name type="scientific">Pseudomonas lini</name>
    <dbReference type="NCBI Taxonomy" id="163011"/>
    <lineage>
        <taxon>Bacteria</taxon>
        <taxon>Pseudomonadati</taxon>
        <taxon>Pseudomonadota</taxon>
        <taxon>Gammaproteobacteria</taxon>
        <taxon>Pseudomonadales</taxon>
        <taxon>Pseudomonadaceae</taxon>
        <taxon>Pseudomonas</taxon>
    </lineage>
</organism>
<keyword evidence="1" id="KW-0449">Lipoprotein</keyword>
<dbReference type="NCBIfam" id="TIGR04359">
    <property type="entry name" value="TrbK_RP4"/>
    <property type="match status" value="1"/>
</dbReference>
<dbReference type="AlphaFoldDB" id="A0A0J6KH98"/>